<evidence type="ECO:0000256" key="4">
    <source>
        <dbReference type="ARBA" id="ARBA00022840"/>
    </source>
</evidence>
<dbReference type="Gene3D" id="1.10.3210.10">
    <property type="entry name" value="Hypothetical protein af1432"/>
    <property type="match status" value="1"/>
</dbReference>
<dbReference type="Proteomes" id="UP000663444">
    <property type="component" value="Chromosome"/>
</dbReference>
<dbReference type="Pfam" id="PF00069">
    <property type="entry name" value="Pkinase"/>
    <property type="match status" value="1"/>
</dbReference>
<organism evidence="7 8">
    <name type="scientific">Azospira restricta</name>
    <dbReference type="NCBI Taxonomy" id="404405"/>
    <lineage>
        <taxon>Bacteria</taxon>
        <taxon>Pseudomonadati</taxon>
        <taxon>Pseudomonadota</taxon>
        <taxon>Betaproteobacteria</taxon>
        <taxon>Rhodocyclales</taxon>
        <taxon>Rhodocyclaceae</taxon>
        <taxon>Azospira</taxon>
    </lineage>
</organism>
<dbReference type="InterPro" id="IPR011009">
    <property type="entry name" value="Kinase-like_dom_sf"/>
</dbReference>
<dbReference type="PANTHER" id="PTHR43289:SF6">
    <property type="entry name" value="SERINE_THREONINE-PROTEIN KINASE NEKL-3"/>
    <property type="match status" value="1"/>
</dbReference>
<evidence type="ECO:0000256" key="1">
    <source>
        <dbReference type="ARBA" id="ARBA00022679"/>
    </source>
</evidence>
<keyword evidence="2" id="KW-0547">Nucleotide-binding</keyword>
<evidence type="ECO:0000313" key="7">
    <source>
        <dbReference type="EMBL" id="QRJ62595.1"/>
    </source>
</evidence>
<evidence type="ECO:0000259" key="5">
    <source>
        <dbReference type="PROSITE" id="PS50011"/>
    </source>
</evidence>
<dbReference type="PROSITE" id="PS51833">
    <property type="entry name" value="HDOD"/>
    <property type="match status" value="1"/>
</dbReference>
<keyword evidence="4" id="KW-0067">ATP-binding</keyword>
<dbReference type="KEGG" id="ares:IWH25_12515"/>
<name>A0A974PWA3_9RHOO</name>
<dbReference type="SUPFAM" id="SSF56112">
    <property type="entry name" value="Protein kinase-like (PK-like)"/>
    <property type="match status" value="1"/>
</dbReference>
<dbReference type="PROSITE" id="PS00108">
    <property type="entry name" value="PROTEIN_KINASE_ST"/>
    <property type="match status" value="1"/>
</dbReference>
<evidence type="ECO:0000313" key="8">
    <source>
        <dbReference type="Proteomes" id="UP000663444"/>
    </source>
</evidence>
<dbReference type="PANTHER" id="PTHR43289">
    <property type="entry name" value="MITOGEN-ACTIVATED PROTEIN KINASE KINASE KINASE 20-RELATED"/>
    <property type="match status" value="1"/>
</dbReference>
<keyword evidence="3" id="KW-0418">Kinase</keyword>
<evidence type="ECO:0000256" key="2">
    <source>
        <dbReference type="ARBA" id="ARBA00022741"/>
    </source>
</evidence>
<dbReference type="SUPFAM" id="SSF55781">
    <property type="entry name" value="GAF domain-like"/>
    <property type="match status" value="1"/>
</dbReference>
<dbReference type="InterPro" id="IPR013976">
    <property type="entry name" value="HDOD"/>
</dbReference>
<dbReference type="RefSeq" id="WP_203386125.1">
    <property type="nucleotide sequence ID" value="NZ_CP064781.1"/>
</dbReference>
<dbReference type="PROSITE" id="PS50011">
    <property type="entry name" value="PROTEIN_KINASE_DOM"/>
    <property type="match status" value="1"/>
</dbReference>
<feature type="domain" description="HDOD" evidence="6">
    <location>
        <begin position="294"/>
        <end position="490"/>
    </location>
</feature>
<dbReference type="Gene3D" id="3.30.200.20">
    <property type="entry name" value="Phosphorylase Kinase, domain 1"/>
    <property type="match status" value="1"/>
</dbReference>
<dbReference type="InterPro" id="IPR029016">
    <property type="entry name" value="GAF-like_dom_sf"/>
</dbReference>
<feature type="domain" description="Protein kinase" evidence="5">
    <location>
        <begin position="8"/>
        <end position="265"/>
    </location>
</feature>
<dbReference type="GO" id="GO:0005524">
    <property type="term" value="F:ATP binding"/>
    <property type="evidence" value="ECO:0007669"/>
    <property type="project" value="UniProtKB-KW"/>
</dbReference>
<sequence>MSKRIGRFEILRELGRGAQSVVYLARDPHLQREVAIKTLHFSRPDPAQNQRLLEEARTVSQMRHPNIVPIFEAGEEDGDLYLVFEYVPGKNLGEYLKGSGALSPVRAISVMKPVLEAIAHAHAMGVIHRDLKPSNILINEEGFPRVMDFGIAARVQAEHQGGDQDFTGTPAYMAPEYIEHHRIGPRTDIFAAGLVFYELLTGRRAVQGNDFFRIVHQLTSTDIRLPADISLDDRVTAILYRALARDPEQRYESVTQMCEAMEDYLDPEEAQGGSGGAQGTIEFLLRRMRHKSDFPALSESVSAINKITASDRDSVAKLSSSILKDFALTNKILKLVNSAFYRQAGGGNISTVSRAVMVLGFDAVRNIAITVLLFEHLQNKGNANQLKDEFLRANLAGILAKDIGGRTSKGDVEQAFICAMFHNLGRMLTQYYFPEEGEDIRREMEQKGTSEEQASLAVLGVSFEDMGVGIAQHWGFPPLIVNTMRRLPPGTVRKPTAPEEKLRVLSAFSNELCTVIASAAPELRQKELRKVTARFGESVPMSSEEMQKTLEKSFAEVAQFASVIHLNLKQTPFGRQISAWGGKKVDAAAGIEADAATSGAAVDTLSGTALVETPAFHDTGAAPGEPDNVEAILTAGIQDISNSLVEDFSLNDVLRIILETMFRAKGFRRVILCIKDARANTMQGRFGFGPDATEIARKFKFPLHFTPDIFHAAMSKGVDILITDIDDPKIAGRVPDWYRKGVGAGTFVLFPLTIKSNPVAMIYADMEQPGAIVIPEKELALFRTLRNQAVLAIKQAM</sequence>
<dbReference type="AlphaFoldDB" id="A0A974PWA3"/>
<dbReference type="InterPro" id="IPR008271">
    <property type="entry name" value="Ser/Thr_kinase_AS"/>
</dbReference>
<keyword evidence="1" id="KW-0808">Transferase</keyword>
<keyword evidence="8" id="KW-1185">Reference proteome</keyword>
<dbReference type="Pfam" id="PF08668">
    <property type="entry name" value="HDOD"/>
    <property type="match status" value="1"/>
</dbReference>
<dbReference type="GO" id="GO:0004674">
    <property type="term" value="F:protein serine/threonine kinase activity"/>
    <property type="evidence" value="ECO:0007669"/>
    <property type="project" value="TreeGrafter"/>
</dbReference>
<dbReference type="SUPFAM" id="SSF109604">
    <property type="entry name" value="HD-domain/PDEase-like"/>
    <property type="match status" value="1"/>
</dbReference>
<dbReference type="CDD" id="cd14014">
    <property type="entry name" value="STKc_PknB_like"/>
    <property type="match status" value="1"/>
</dbReference>
<dbReference type="Gene3D" id="1.10.510.10">
    <property type="entry name" value="Transferase(Phosphotransferase) domain 1"/>
    <property type="match status" value="1"/>
</dbReference>
<evidence type="ECO:0000256" key="3">
    <source>
        <dbReference type="ARBA" id="ARBA00022777"/>
    </source>
</evidence>
<dbReference type="Gene3D" id="3.30.450.40">
    <property type="match status" value="1"/>
</dbReference>
<dbReference type="EMBL" id="CP064781">
    <property type="protein sequence ID" value="QRJ62595.1"/>
    <property type="molecule type" value="Genomic_DNA"/>
</dbReference>
<proteinExistence type="predicted"/>
<evidence type="ECO:0000259" key="6">
    <source>
        <dbReference type="PROSITE" id="PS51833"/>
    </source>
</evidence>
<dbReference type="SMART" id="SM00220">
    <property type="entry name" value="S_TKc"/>
    <property type="match status" value="1"/>
</dbReference>
<reference evidence="7" key="1">
    <citation type="submission" date="2020-11" db="EMBL/GenBank/DDBJ databases">
        <title>Azospira restricta DSM 18626 genome sequence.</title>
        <authorList>
            <person name="Moe W.M."/>
        </authorList>
    </citation>
    <scope>NUCLEOTIDE SEQUENCE</scope>
    <source>
        <strain evidence="7">DSM 18626</strain>
    </source>
</reference>
<accession>A0A974PWA3</accession>
<gene>
    <name evidence="7" type="ORF">IWH25_12515</name>
</gene>
<protein>
    <submittedName>
        <fullName evidence="7">HDOD domain-containing protein</fullName>
    </submittedName>
</protein>
<dbReference type="InterPro" id="IPR000719">
    <property type="entry name" value="Prot_kinase_dom"/>
</dbReference>